<protein>
    <submittedName>
        <fullName evidence="1">Uncharacterized protein</fullName>
    </submittedName>
</protein>
<proteinExistence type="predicted"/>
<sequence>PKPIHLVFQKTMTRRFLSGFIQQLRPRLQPEIITTILAPLCEPIINLRNLYGQTAFFFAVNPFRPSVDIPQILLENGADPTIAADSSHVPMQKPLHTLLDQLTSDSILSMIHNIDINHRYNDG</sequence>
<dbReference type="InterPro" id="IPR036770">
    <property type="entry name" value="Ankyrin_rpt-contain_sf"/>
</dbReference>
<dbReference type="EMBL" id="HACM01004957">
    <property type="protein sequence ID" value="CRZ05399.1"/>
    <property type="molecule type" value="Transcribed_RNA"/>
</dbReference>
<organism evidence="1">
    <name type="scientific">Spongospora subterranea</name>
    <dbReference type="NCBI Taxonomy" id="70186"/>
    <lineage>
        <taxon>Eukaryota</taxon>
        <taxon>Sar</taxon>
        <taxon>Rhizaria</taxon>
        <taxon>Endomyxa</taxon>
        <taxon>Phytomyxea</taxon>
        <taxon>Plasmodiophorida</taxon>
        <taxon>Plasmodiophoridae</taxon>
        <taxon>Spongospora</taxon>
    </lineage>
</organism>
<evidence type="ECO:0000313" key="1">
    <source>
        <dbReference type="EMBL" id="CRZ05399.1"/>
    </source>
</evidence>
<feature type="non-terminal residue" evidence="1">
    <location>
        <position position="123"/>
    </location>
</feature>
<accession>A0A0H5RAE0</accession>
<feature type="non-terminal residue" evidence="1">
    <location>
        <position position="1"/>
    </location>
</feature>
<name>A0A0H5RAE0_9EUKA</name>
<dbReference type="Gene3D" id="1.25.40.20">
    <property type="entry name" value="Ankyrin repeat-containing domain"/>
    <property type="match status" value="1"/>
</dbReference>
<reference evidence="1" key="1">
    <citation type="submission" date="2015-04" db="EMBL/GenBank/DDBJ databases">
        <title>The genome sequence of the plant pathogenic Rhizarian Plasmodiophora brassicae reveals insights in its biotrophic life cycle and the origin of chitin synthesis.</title>
        <authorList>
            <person name="Schwelm A."/>
            <person name="Fogelqvist J."/>
            <person name="Knaust A."/>
            <person name="Julke S."/>
            <person name="Lilja T."/>
            <person name="Dhandapani V."/>
            <person name="Bonilla-Rosso G."/>
            <person name="Karlsson M."/>
            <person name="Shevchenko A."/>
            <person name="Choi S.R."/>
            <person name="Kim H.G."/>
            <person name="Park J.Y."/>
            <person name="Lim Y.P."/>
            <person name="Ludwig-Muller J."/>
            <person name="Dixelius C."/>
        </authorList>
    </citation>
    <scope>NUCLEOTIDE SEQUENCE</scope>
    <source>
        <tissue evidence="1">Potato root galls</tissue>
    </source>
</reference>
<dbReference type="AlphaFoldDB" id="A0A0H5RAE0"/>